<evidence type="ECO:0000313" key="1">
    <source>
        <dbReference type="EMBL" id="KHG13667.1"/>
    </source>
</evidence>
<evidence type="ECO:0000313" key="2">
    <source>
        <dbReference type="Proteomes" id="UP000032142"/>
    </source>
</evidence>
<name>A0A0B0NLX5_GOSAR</name>
<proteinExistence type="predicted"/>
<keyword evidence="2" id="KW-1185">Reference proteome</keyword>
<accession>A0A0B0NLX5</accession>
<reference evidence="2" key="1">
    <citation type="submission" date="2014-09" db="EMBL/GenBank/DDBJ databases">
        <authorList>
            <person name="Mudge J."/>
            <person name="Ramaraj T."/>
            <person name="Lindquist I.E."/>
            <person name="Bharti A.K."/>
            <person name="Sundararajan A."/>
            <person name="Cameron C.T."/>
            <person name="Woodward J.E."/>
            <person name="May G.D."/>
            <person name="Brubaker C."/>
            <person name="Broadhvest J."/>
            <person name="Wilkins T.A."/>
        </authorList>
    </citation>
    <scope>NUCLEOTIDE SEQUENCE</scope>
    <source>
        <strain evidence="2">cv. AKA8401</strain>
    </source>
</reference>
<protein>
    <submittedName>
        <fullName evidence="1">Uncharacterized protein</fullName>
    </submittedName>
</protein>
<sequence>MANTHTRCAKSIGYNNLCNTTKSHTRVLGHIPIRG</sequence>
<organism evidence="1 2">
    <name type="scientific">Gossypium arboreum</name>
    <name type="common">Tree cotton</name>
    <name type="synonym">Gossypium nanking</name>
    <dbReference type="NCBI Taxonomy" id="29729"/>
    <lineage>
        <taxon>Eukaryota</taxon>
        <taxon>Viridiplantae</taxon>
        <taxon>Streptophyta</taxon>
        <taxon>Embryophyta</taxon>
        <taxon>Tracheophyta</taxon>
        <taxon>Spermatophyta</taxon>
        <taxon>Magnoliopsida</taxon>
        <taxon>eudicotyledons</taxon>
        <taxon>Gunneridae</taxon>
        <taxon>Pentapetalae</taxon>
        <taxon>rosids</taxon>
        <taxon>malvids</taxon>
        <taxon>Malvales</taxon>
        <taxon>Malvaceae</taxon>
        <taxon>Malvoideae</taxon>
        <taxon>Gossypium</taxon>
    </lineage>
</organism>
<dbReference type="Proteomes" id="UP000032142">
    <property type="component" value="Unassembled WGS sequence"/>
</dbReference>
<dbReference type="EMBL" id="KN400043">
    <property type="protein sequence ID" value="KHG13667.1"/>
    <property type="molecule type" value="Genomic_DNA"/>
</dbReference>
<gene>
    <name evidence="1" type="ORF">F383_18633</name>
</gene>
<dbReference type="AlphaFoldDB" id="A0A0B0NLX5"/>